<reference evidence="8" key="1">
    <citation type="submission" date="2021-05" db="EMBL/GenBank/DDBJ databases">
        <title>The genome of the haptophyte Pavlova lutheri (Diacronema luteri, Pavlovales) - a model for lipid biosynthesis in eukaryotic algae.</title>
        <authorList>
            <person name="Hulatt C.J."/>
            <person name="Posewitz M.C."/>
        </authorList>
    </citation>
    <scope>NUCLEOTIDE SEQUENCE</scope>
    <source>
        <strain evidence="8">NIVA-4/92</strain>
    </source>
</reference>
<evidence type="ECO:0000256" key="3">
    <source>
        <dbReference type="ARBA" id="ARBA00022968"/>
    </source>
</evidence>
<evidence type="ECO:0000256" key="7">
    <source>
        <dbReference type="SAM" id="MobiDB-lite"/>
    </source>
</evidence>
<dbReference type="InterPro" id="IPR029044">
    <property type="entry name" value="Nucleotide-diphossugar_trans"/>
</dbReference>
<feature type="compositionally biased region" description="Acidic residues" evidence="7">
    <location>
        <begin position="499"/>
        <end position="510"/>
    </location>
</feature>
<name>A0A8J5XPZ8_DIALT</name>
<dbReference type="Pfam" id="PF13896">
    <property type="entry name" value="Glyco_transf_49"/>
    <property type="match status" value="2"/>
</dbReference>
<evidence type="ECO:0000313" key="9">
    <source>
        <dbReference type="Proteomes" id="UP000751190"/>
    </source>
</evidence>
<dbReference type="GO" id="GO:0042285">
    <property type="term" value="F:xylosyltransferase activity"/>
    <property type="evidence" value="ECO:0007669"/>
    <property type="project" value="TreeGrafter"/>
</dbReference>
<dbReference type="InterPro" id="IPR051292">
    <property type="entry name" value="Xyl/GlcA_transferase"/>
</dbReference>
<feature type="region of interest" description="Disordered" evidence="7">
    <location>
        <begin position="1"/>
        <end position="34"/>
    </location>
</feature>
<comment type="caution">
    <text evidence="8">The sequence shown here is derived from an EMBL/GenBank/DDBJ whole genome shotgun (WGS) entry which is preliminary data.</text>
</comment>
<evidence type="ECO:0000256" key="6">
    <source>
        <dbReference type="ARBA" id="ARBA00023180"/>
    </source>
</evidence>
<keyword evidence="9" id="KW-1185">Reference proteome</keyword>
<keyword evidence="2" id="KW-0812">Transmembrane</keyword>
<proteinExistence type="predicted"/>
<comment type="subcellular location">
    <subcellularLocation>
        <location evidence="1">Membrane</location>
        <topology evidence="1">Single-pass type II membrane protein</topology>
    </subcellularLocation>
</comment>
<keyword evidence="3" id="KW-0735">Signal-anchor</keyword>
<dbReference type="GO" id="GO:0016020">
    <property type="term" value="C:membrane"/>
    <property type="evidence" value="ECO:0007669"/>
    <property type="project" value="UniProtKB-SubCell"/>
</dbReference>
<evidence type="ECO:0000313" key="8">
    <source>
        <dbReference type="EMBL" id="KAG8468014.1"/>
    </source>
</evidence>
<evidence type="ECO:0000256" key="1">
    <source>
        <dbReference type="ARBA" id="ARBA00004606"/>
    </source>
</evidence>
<dbReference type="GO" id="GO:0035269">
    <property type="term" value="P:protein O-linked glycosylation via mannose"/>
    <property type="evidence" value="ECO:0007669"/>
    <property type="project" value="TreeGrafter"/>
</dbReference>
<sequence>MFHARVGDGTVGHARPHASAPASTPGERLPVVAPNAGSRSITDAERVRNLIVKRIDSAAHARYAQPELKPARYTHVVGEIARGYDLLVLHEATLDAATERCTEDPRCQGLSFAAAVPDTKRALEIVLKTSRIASPRGGYWSWIKPIAAAPAGARRAVGRITVAPGGSNAHASITGALQPREVALDVTLVTQTSVERLWMLKKLCDVWDGPVSAAVFVVGNQLADATAEMERSMCARKGHVAYLHGRHADNYPVNALRNKARQWVTTSHWMLTDVDLWPSMGAHATLLRLLREPWAAHRKVAIVLPAFATRHHDVNRMPANLESLARCIGRRECYCFKGYPGAIPAHHLTTNYPYWWHQTTRPAGESSVYKVPCFDTIVWEPYTLLPNARTTPLFDERFNGYGKNKIQFIQHLRMAGFQFYVAPRVFLMHAHHAKSHARNAWRHHKVAMDRLFGEFVNEMSRIRDPNALPLCSERLPQFTNILRYSGDQRERTSSTSSGADEEEELIEPGR</sequence>
<dbReference type="Gene3D" id="3.90.550.10">
    <property type="entry name" value="Spore Coat Polysaccharide Biosynthesis Protein SpsA, Chain A"/>
    <property type="match status" value="1"/>
</dbReference>
<dbReference type="AlphaFoldDB" id="A0A8J5XPZ8"/>
<evidence type="ECO:0000256" key="5">
    <source>
        <dbReference type="ARBA" id="ARBA00023136"/>
    </source>
</evidence>
<dbReference type="EMBL" id="JAGTXO010000005">
    <property type="protein sequence ID" value="KAG8468014.1"/>
    <property type="molecule type" value="Genomic_DNA"/>
</dbReference>
<evidence type="ECO:0008006" key="10">
    <source>
        <dbReference type="Google" id="ProtNLM"/>
    </source>
</evidence>
<dbReference type="PANTHER" id="PTHR12270:SF52">
    <property type="entry name" value="GLYCOSYLTRANSFERASE-LIKE PROTEIN GNT13-RELATED"/>
    <property type="match status" value="1"/>
</dbReference>
<gene>
    <name evidence="8" type="ORF">KFE25_007066</name>
</gene>
<dbReference type="PANTHER" id="PTHR12270">
    <property type="entry name" value="GLYCOSYLTRANSFERASE-RELATED"/>
    <property type="match status" value="1"/>
</dbReference>
<keyword evidence="6" id="KW-0325">Glycoprotein</keyword>
<organism evidence="8 9">
    <name type="scientific">Diacronema lutheri</name>
    <name type="common">Unicellular marine alga</name>
    <name type="synonym">Monochrysis lutheri</name>
    <dbReference type="NCBI Taxonomy" id="2081491"/>
    <lineage>
        <taxon>Eukaryota</taxon>
        <taxon>Haptista</taxon>
        <taxon>Haptophyta</taxon>
        <taxon>Pavlovophyceae</taxon>
        <taxon>Pavlovales</taxon>
        <taxon>Pavlovaceae</taxon>
        <taxon>Diacronema</taxon>
    </lineage>
</organism>
<protein>
    <recommendedName>
        <fullName evidence="10">Glycosyltransferase-like protein LARGE2</fullName>
    </recommendedName>
</protein>
<dbReference type="Proteomes" id="UP000751190">
    <property type="component" value="Unassembled WGS sequence"/>
</dbReference>
<evidence type="ECO:0000256" key="2">
    <source>
        <dbReference type="ARBA" id="ARBA00022692"/>
    </source>
</evidence>
<keyword evidence="4" id="KW-1133">Transmembrane helix</keyword>
<accession>A0A8J5XPZ8</accession>
<dbReference type="SUPFAM" id="SSF53448">
    <property type="entry name" value="Nucleotide-diphospho-sugar transferases"/>
    <property type="match status" value="1"/>
</dbReference>
<dbReference type="OrthoDB" id="205012at2759"/>
<evidence type="ECO:0000256" key="4">
    <source>
        <dbReference type="ARBA" id="ARBA00022989"/>
    </source>
</evidence>
<keyword evidence="5" id="KW-0472">Membrane</keyword>
<feature type="region of interest" description="Disordered" evidence="7">
    <location>
        <begin position="486"/>
        <end position="510"/>
    </location>
</feature>
<dbReference type="GO" id="GO:0015020">
    <property type="term" value="F:glucuronosyltransferase activity"/>
    <property type="evidence" value="ECO:0007669"/>
    <property type="project" value="TreeGrafter"/>
</dbReference>